<protein>
    <submittedName>
        <fullName evidence="3">NAD(P)-dependent dehydrogenase (Short-subunit alcohol dehydrogenase family)</fullName>
    </submittedName>
</protein>
<keyword evidence="4" id="KW-1185">Reference proteome</keyword>
<dbReference type="PANTHER" id="PTHR42760:SF133">
    <property type="entry name" value="3-OXOACYL-[ACYL-CARRIER-PROTEIN] REDUCTASE"/>
    <property type="match status" value="1"/>
</dbReference>
<accession>A0A2N3VK77</accession>
<dbReference type="OrthoDB" id="286404at2"/>
<proteinExistence type="inferred from homology"/>
<evidence type="ECO:0000256" key="1">
    <source>
        <dbReference type="ARBA" id="ARBA00006484"/>
    </source>
</evidence>
<evidence type="ECO:0000313" key="3">
    <source>
        <dbReference type="EMBL" id="PKV82017.1"/>
    </source>
</evidence>
<dbReference type="InterPro" id="IPR036291">
    <property type="entry name" value="NAD(P)-bd_dom_sf"/>
</dbReference>
<dbReference type="PRINTS" id="PR00081">
    <property type="entry name" value="GDHRDH"/>
</dbReference>
<comment type="caution">
    <text evidence="3">The sequence shown here is derived from an EMBL/GenBank/DDBJ whole genome shotgun (WGS) entry which is preliminary data.</text>
</comment>
<dbReference type="PROSITE" id="PS00061">
    <property type="entry name" value="ADH_SHORT"/>
    <property type="match status" value="1"/>
</dbReference>
<dbReference type="Proteomes" id="UP000233766">
    <property type="component" value="Unassembled WGS sequence"/>
</dbReference>
<dbReference type="NCBIfam" id="NF005559">
    <property type="entry name" value="PRK07231.1"/>
    <property type="match status" value="1"/>
</dbReference>
<evidence type="ECO:0000313" key="4">
    <source>
        <dbReference type="Proteomes" id="UP000233766"/>
    </source>
</evidence>
<dbReference type="CDD" id="cd05233">
    <property type="entry name" value="SDR_c"/>
    <property type="match status" value="1"/>
</dbReference>
<organism evidence="3 4">
    <name type="scientific">Nocardia fluminea</name>
    <dbReference type="NCBI Taxonomy" id="134984"/>
    <lineage>
        <taxon>Bacteria</taxon>
        <taxon>Bacillati</taxon>
        <taxon>Actinomycetota</taxon>
        <taxon>Actinomycetes</taxon>
        <taxon>Mycobacteriales</taxon>
        <taxon>Nocardiaceae</taxon>
        <taxon>Nocardia</taxon>
    </lineage>
</organism>
<dbReference type="SUPFAM" id="SSF51735">
    <property type="entry name" value="NAD(P)-binding Rossmann-fold domains"/>
    <property type="match status" value="1"/>
</dbReference>
<dbReference type="PRINTS" id="PR00080">
    <property type="entry name" value="SDRFAMILY"/>
</dbReference>
<dbReference type="Pfam" id="PF13561">
    <property type="entry name" value="adh_short_C2"/>
    <property type="match status" value="1"/>
</dbReference>
<dbReference type="AlphaFoldDB" id="A0A2N3VK77"/>
<gene>
    <name evidence="3" type="ORF">ATK86_6500</name>
</gene>
<dbReference type="Gene3D" id="3.40.50.720">
    <property type="entry name" value="NAD(P)-binding Rossmann-like Domain"/>
    <property type="match status" value="1"/>
</dbReference>
<dbReference type="FunFam" id="3.40.50.720:FF:000084">
    <property type="entry name" value="Short-chain dehydrogenase reductase"/>
    <property type="match status" value="1"/>
</dbReference>
<dbReference type="EMBL" id="PJMW01000002">
    <property type="protein sequence ID" value="PKV82017.1"/>
    <property type="molecule type" value="Genomic_DNA"/>
</dbReference>
<keyword evidence="2" id="KW-0560">Oxidoreductase</keyword>
<name>A0A2N3VK77_9NOCA</name>
<dbReference type="GO" id="GO:0016616">
    <property type="term" value="F:oxidoreductase activity, acting on the CH-OH group of donors, NAD or NADP as acceptor"/>
    <property type="evidence" value="ECO:0007669"/>
    <property type="project" value="TreeGrafter"/>
</dbReference>
<reference evidence="3 4" key="1">
    <citation type="submission" date="2017-12" db="EMBL/GenBank/DDBJ databases">
        <title>Sequencing the genomes of 1000 Actinobacteria strains.</title>
        <authorList>
            <person name="Klenk H.-P."/>
        </authorList>
    </citation>
    <scope>NUCLEOTIDE SEQUENCE [LARGE SCALE GENOMIC DNA]</scope>
    <source>
        <strain evidence="3 4">DSM 44489</strain>
    </source>
</reference>
<sequence>MTLQTSDLLAGRVALVTGGSRGLGREMVAAFAAAGADLVIAGRKLDSCTEAAAKVRAEYGVRALPVAANVGDWADCDALIEAAYGEFGRVDILVNNAGIAPLYPSLDAVGESLFDKVIGVNLRGPFRLCAEIGTRMAGADGGSIINISSVAAIRSDVIALPYSAAKAGLNNLTEGFAQAFGPKVRVNGIQCGPFETDIAKAWPDGVREKIATEFAMGRAGKPEEIIGAAMYFASDASSFCTGSTLRLDGGVR</sequence>
<dbReference type="PANTHER" id="PTHR42760">
    <property type="entry name" value="SHORT-CHAIN DEHYDROGENASES/REDUCTASES FAMILY MEMBER"/>
    <property type="match status" value="1"/>
</dbReference>
<dbReference type="InterPro" id="IPR020904">
    <property type="entry name" value="Sc_DH/Rdtase_CS"/>
</dbReference>
<evidence type="ECO:0000256" key="2">
    <source>
        <dbReference type="ARBA" id="ARBA00023002"/>
    </source>
</evidence>
<dbReference type="InterPro" id="IPR002347">
    <property type="entry name" value="SDR_fam"/>
</dbReference>
<comment type="similarity">
    <text evidence="1">Belongs to the short-chain dehydrogenases/reductases (SDR) family.</text>
</comment>